<dbReference type="GO" id="GO:0006355">
    <property type="term" value="P:regulation of DNA-templated transcription"/>
    <property type="evidence" value="ECO:0007669"/>
    <property type="project" value="InterPro"/>
</dbReference>
<feature type="region of interest" description="Disordered" evidence="1">
    <location>
        <begin position="226"/>
        <end position="256"/>
    </location>
</feature>
<feature type="compositionally biased region" description="Low complexity" evidence="1">
    <location>
        <begin position="226"/>
        <end position="237"/>
    </location>
</feature>
<reference evidence="3" key="1">
    <citation type="submission" date="2014-05" db="EMBL/GenBank/DDBJ databases">
        <title>The transcriptome of the halophilic microalga Tetraselmis sp. GSL018 isolated from the Great Salt Lake, Utah.</title>
        <authorList>
            <person name="Jinkerson R.E."/>
            <person name="D'Adamo S."/>
            <person name="Posewitz M.C."/>
        </authorList>
    </citation>
    <scope>NUCLEOTIDE SEQUENCE</scope>
    <source>
        <strain evidence="3">GSL018</strain>
    </source>
</reference>
<dbReference type="EMBL" id="GBEZ01015504">
    <property type="protein sequence ID" value="JAC70666.1"/>
    <property type="molecule type" value="Transcribed_RNA"/>
</dbReference>
<evidence type="ECO:0000313" key="2">
    <source>
        <dbReference type="EMBL" id="JAC59479.1"/>
    </source>
</evidence>
<dbReference type="PANTHER" id="PTHR13464:SF0">
    <property type="entry name" value="SAP30-BINDING PROTEIN"/>
    <property type="match status" value="1"/>
</dbReference>
<dbReference type="Pfam" id="PF07818">
    <property type="entry name" value="HCNGP"/>
    <property type="match status" value="1"/>
</dbReference>
<accession>A0A061RJI7</accession>
<feature type="compositionally biased region" description="Basic and acidic residues" evidence="1">
    <location>
        <begin position="36"/>
        <end position="65"/>
    </location>
</feature>
<protein>
    <recommendedName>
        <fullName evidence="5">SAP30-binding protein</fullName>
    </recommendedName>
</protein>
<gene>
    <name evidence="4" type="ORF">TSPGSL018_21194</name>
    <name evidence="2" type="ORF">TSPGSL018_31310</name>
    <name evidence="3" type="ORF">TSPGSL018_3645</name>
</gene>
<feature type="region of interest" description="Disordered" evidence="1">
    <location>
        <begin position="1"/>
        <end position="101"/>
    </location>
</feature>
<sequence length="256" mass="27871">MDLVMNYDSDGGGSDMVEDDMERGEPSATPLAEHNAGSDRDLEASPRASQRAEPREEISSDKQKEEEEVGVKGTPPVSDPLEALPAELRDPPRGEPFPGISANVTKWKHLKEGGMVLSTALKNRRDFCNPHMMSMMIEYNDIDQYGSNYNPELWDPKQIPPEDFVGALEKEYMEMAKKRTEEQRAKGKIDYVSGGVQTSEIPAGKALSSGQATSVSAAAAAAVAKARAATLSQQQQQASRPKKASRWSAPPNPIAK</sequence>
<evidence type="ECO:0000313" key="4">
    <source>
        <dbReference type="EMBL" id="JAC76092.1"/>
    </source>
</evidence>
<dbReference type="EMBL" id="GBEZ01027887">
    <property type="protein sequence ID" value="JAC59479.1"/>
    <property type="molecule type" value="Transcribed_RNA"/>
</dbReference>
<name>A0A061RJI7_9CHLO</name>
<evidence type="ECO:0008006" key="5">
    <source>
        <dbReference type="Google" id="ProtNLM"/>
    </source>
</evidence>
<proteinExistence type="predicted"/>
<dbReference type="AlphaFoldDB" id="A0A061RJI7"/>
<dbReference type="GO" id="GO:0005634">
    <property type="term" value="C:nucleus"/>
    <property type="evidence" value="ECO:0007669"/>
    <property type="project" value="TreeGrafter"/>
</dbReference>
<dbReference type="EMBL" id="GBEZ01009500">
    <property type="protein sequence ID" value="JAC76092.1"/>
    <property type="molecule type" value="Transcribed_RNA"/>
</dbReference>
<dbReference type="InterPro" id="IPR012479">
    <property type="entry name" value="SAP30BP"/>
</dbReference>
<evidence type="ECO:0000256" key="1">
    <source>
        <dbReference type="SAM" id="MobiDB-lite"/>
    </source>
</evidence>
<evidence type="ECO:0000313" key="3">
    <source>
        <dbReference type="EMBL" id="JAC70666.1"/>
    </source>
</evidence>
<organism evidence="3">
    <name type="scientific">Tetraselmis sp. GSL018</name>
    <dbReference type="NCBI Taxonomy" id="582737"/>
    <lineage>
        <taxon>Eukaryota</taxon>
        <taxon>Viridiplantae</taxon>
        <taxon>Chlorophyta</taxon>
        <taxon>core chlorophytes</taxon>
        <taxon>Chlorodendrophyceae</taxon>
        <taxon>Chlorodendrales</taxon>
        <taxon>Chlorodendraceae</taxon>
        <taxon>Tetraselmis</taxon>
    </lineage>
</organism>
<dbReference type="PANTHER" id="PTHR13464">
    <property type="entry name" value="TRANSCRIPTIONAL REGULATOR PROTEIN HCNGP"/>
    <property type="match status" value="1"/>
</dbReference>